<keyword evidence="2" id="KW-1185">Reference proteome</keyword>
<sequence>MCKTFSSSLFTLQGKGLVAALSAVENLLRLKTKPCPTFSMEVCTVQTSTCIHPFHSFLCQLSVMPRPLLELLHPS</sequence>
<dbReference type="AlphaFoldDB" id="A0A1V4L041"/>
<organism evidence="1 2">
    <name type="scientific">Patagioenas fasciata monilis</name>
    <dbReference type="NCBI Taxonomy" id="372326"/>
    <lineage>
        <taxon>Eukaryota</taxon>
        <taxon>Metazoa</taxon>
        <taxon>Chordata</taxon>
        <taxon>Craniata</taxon>
        <taxon>Vertebrata</taxon>
        <taxon>Euteleostomi</taxon>
        <taxon>Archelosauria</taxon>
        <taxon>Archosauria</taxon>
        <taxon>Dinosauria</taxon>
        <taxon>Saurischia</taxon>
        <taxon>Theropoda</taxon>
        <taxon>Coelurosauria</taxon>
        <taxon>Aves</taxon>
        <taxon>Neognathae</taxon>
        <taxon>Neoaves</taxon>
        <taxon>Columbimorphae</taxon>
        <taxon>Columbiformes</taxon>
        <taxon>Columbidae</taxon>
        <taxon>Patagioenas</taxon>
    </lineage>
</organism>
<name>A0A1V4L041_PATFA</name>
<evidence type="ECO:0000313" key="1">
    <source>
        <dbReference type="EMBL" id="OPJ90214.1"/>
    </source>
</evidence>
<reference evidence="1 2" key="1">
    <citation type="submission" date="2016-02" db="EMBL/GenBank/DDBJ databases">
        <title>Band-tailed pigeon sequencing and assembly.</title>
        <authorList>
            <person name="Soares A.E."/>
            <person name="Novak B.J."/>
            <person name="Rice E.S."/>
            <person name="O'Connell B."/>
            <person name="Chang D."/>
            <person name="Weber S."/>
            <person name="Shapiro B."/>
        </authorList>
    </citation>
    <scope>NUCLEOTIDE SEQUENCE [LARGE SCALE GENOMIC DNA]</scope>
    <source>
        <strain evidence="1">BTP2013</strain>
        <tissue evidence="1">Blood</tissue>
    </source>
</reference>
<evidence type="ECO:0000313" key="2">
    <source>
        <dbReference type="Proteomes" id="UP000190648"/>
    </source>
</evidence>
<accession>A0A1V4L041</accession>
<comment type="caution">
    <text evidence="1">The sequence shown here is derived from an EMBL/GenBank/DDBJ whole genome shotgun (WGS) entry which is preliminary data.</text>
</comment>
<dbReference type="EMBL" id="LSYS01000429">
    <property type="protein sequence ID" value="OPJ90214.1"/>
    <property type="molecule type" value="Genomic_DNA"/>
</dbReference>
<gene>
    <name evidence="1" type="ORF">AV530_014808</name>
</gene>
<protein>
    <submittedName>
        <fullName evidence="1">Uncharacterized protein</fullName>
    </submittedName>
</protein>
<proteinExistence type="predicted"/>
<dbReference type="Proteomes" id="UP000190648">
    <property type="component" value="Unassembled WGS sequence"/>
</dbReference>